<dbReference type="InterPro" id="IPR006680">
    <property type="entry name" value="Amidohydro-rel"/>
</dbReference>
<dbReference type="InterPro" id="IPR032466">
    <property type="entry name" value="Metal_Hydrolase"/>
</dbReference>
<reference evidence="2" key="1">
    <citation type="submission" date="2022-06" db="EMBL/GenBank/DDBJ databases">
        <title>Helicobacter colisuis sp. nov.</title>
        <authorList>
            <person name="Papic B."/>
            <person name="Gruntar I."/>
        </authorList>
    </citation>
    <scope>NUCLEOTIDE SEQUENCE</scope>
    <source>
        <strain evidence="2">11154-15</strain>
    </source>
</reference>
<sequence length="403" mass="45096">MLIKGAMICDANGEYKGDIRIKDDKIIEINRSIIAHDSEEILEANGLVAMPSAIDLNVQLQSFNKENLINLSHKAALGGISLLALTPNFPDSFSAELGIELLNTLQDSFEAQILGLIQNGFENISALHKKGTKGIYAKSSQNGNALRIACDFALMFDIPIFFECEDVSLSANGVMNEGKLSSKLGLLGINELSETKEVAMISELVRFMRTKSVFNSIASIRSLEILKNIKKLHSSLFIQTSIHHLILTENHCNNYNTLAKIKPPLKSEETRSKLVNYLKTMDIDLLTSLQFSQPLAQKDLPFDEAAFGIDMIEYFIPMCYTLMVKTMHMSLKDLSKILSLNPAKIMGLDNYGLLKEGYYADLVLFNPKESQVINNIESPYYDWVFSGKVKEHFIKGKRVIKEN</sequence>
<evidence type="ECO:0000313" key="3">
    <source>
        <dbReference type="Proteomes" id="UP001057522"/>
    </source>
</evidence>
<protein>
    <submittedName>
        <fullName evidence="2">Amidohydrolase family protein</fullName>
    </submittedName>
</protein>
<evidence type="ECO:0000313" key="2">
    <source>
        <dbReference type="EMBL" id="MCL9818788.1"/>
    </source>
</evidence>
<comment type="caution">
    <text evidence="2">The sequence shown here is derived from an EMBL/GenBank/DDBJ whole genome shotgun (WGS) entry which is preliminary data.</text>
</comment>
<evidence type="ECO:0000259" key="1">
    <source>
        <dbReference type="Pfam" id="PF01979"/>
    </source>
</evidence>
<dbReference type="PANTHER" id="PTHR43668">
    <property type="entry name" value="ALLANTOINASE"/>
    <property type="match status" value="1"/>
</dbReference>
<organism evidence="2 3">
    <name type="scientific">Helicobacter colisuis</name>
    <dbReference type="NCBI Taxonomy" id="2949739"/>
    <lineage>
        <taxon>Bacteria</taxon>
        <taxon>Pseudomonadati</taxon>
        <taxon>Campylobacterota</taxon>
        <taxon>Epsilonproteobacteria</taxon>
        <taxon>Campylobacterales</taxon>
        <taxon>Helicobacteraceae</taxon>
        <taxon>Helicobacter</taxon>
    </lineage>
</organism>
<dbReference type="Pfam" id="PF01979">
    <property type="entry name" value="Amidohydro_1"/>
    <property type="match status" value="1"/>
</dbReference>
<accession>A0ABT0TTK9</accession>
<name>A0ABT0TTK9_9HELI</name>
<feature type="domain" description="Amidohydrolase-related" evidence="1">
    <location>
        <begin position="321"/>
        <end position="399"/>
    </location>
</feature>
<dbReference type="SUPFAM" id="SSF51338">
    <property type="entry name" value="Composite domain of metallo-dependent hydrolases"/>
    <property type="match status" value="1"/>
</dbReference>
<dbReference type="Proteomes" id="UP001057522">
    <property type="component" value="Unassembled WGS sequence"/>
</dbReference>
<dbReference type="EMBL" id="JAMOKX010000001">
    <property type="protein sequence ID" value="MCL9818788.1"/>
    <property type="molecule type" value="Genomic_DNA"/>
</dbReference>
<dbReference type="PANTHER" id="PTHR43668:SF2">
    <property type="entry name" value="ALLANTOINASE"/>
    <property type="match status" value="1"/>
</dbReference>
<keyword evidence="3" id="KW-1185">Reference proteome</keyword>
<gene>
    <name evidence="2" type="ORF">NCR95_01130</name>
</gene>
<dbReference type="RefSeq" id="WP_250603306.1">
    <property type="nucleotide sequence ID" value="NZ_JAMOKX010000001.1"/>
</dbReference>
<dbReference type="Gene3D" id="3.20.20.140">
    <property type="entry name" value="Metal-dependent hydrolases"/>
    <property type="match status" value="1"/>
</dbReference>
<dbReference type="SUPFAM" id="SSF51556">
    <property type="entry name" value="Metallo-dependent hydrolases"/>
    <property type="match status" value="1"/>
</dbReference>
<proteinExistence type="predicted"/>
<dbReference type="InterPro" id="IPR011059">
    <property type="entry name" value="Metal-dep_hydrolase_composite"/>
</dbReference>
<dbReference type="InterPro" id="IPR050138">
    <property type="entry name" value="DHOase/Allantoinase_Hydrolase"/>
</dbReference>